<evidence type="ECO:0000313" key="7">
    <source>
        <dbReference type="Proteomes" id="UP001589702"/>
    </source>
</evidence>
<accession>A0ABV5XWP7</accession>
<evidence type="ECO:0000313" key="6">
    <source>
        <dbReference type="EMBL" id="MFB9819178.1"/>
    </source>
</evidence>
<dbReference type="GO" id="GO:0003677">
    <property type="term" value="F:DNA binding"/>
    <property type="evidence" value="ECO:0007669"/>
    <property type="project" value="UniProtKB-KW"/>
</dbReference>
<dbReference type="CDD" id="cd01392">
    <property type="entry name" value="HTH_LacI"/>
    <property type="match status" value="1"/>
</dbReference>
<organism evidence="6 7">
    <name type="scientific">Arthrobacter ramosus</name>
    <dbReference type="NCBI Taxonomy" id="1672"/>
    <lineage>
        <taxon>Bacteria</taxon>
        <taxon>Bacillati</taxon>
        <taxon>Actinomycetota</taxon>
        <taxon>Actinomycetes</taxon>
        <taxon>Micrococcales</taxon>
        <taxon>Micrococcaceae</taxon>
        <taxon>Arthrobacter</taxon>
    </lineage>
</organism>
<dbReference type="SUPFAM" id="SSF53822">
    <property type="entry name" value="Periplasmic binding protein-like I"/>
    <property type="match status" value="1"/>
</dbReference>
<keyword evidence="2" id="KW-0805">Transcription regulation</keyword>
<keyword evidence="4" id="KW-0804">Transcription</keyword>
<evidence type="ECO:0000256" key="3">
    <source>
        <dbReference type="ARBA" id="ARBA00023125"/>
    </source>
</evidence>
<name>A0ABV5XWP7_ARTRM</name>
<dbReference type="EMBL" id="JBHMBC010000007">
    <property type="protein sequence ID" value="MFB9819178.1"/>
    <property type="molecule type" value="Genomic_DNA"/>
</dbReference>
<dbReference type="InterPro" id="IPR010982">
    <property type="entry name" value="Lambda_DNA-bd_dom_sf"/>
</dbReference>
<dbReference type="SUPFAM" id="SSF47413">
    <property type="entry name" value="lambda repressor-like DNA-binding domains"/>
    <property type="match status" value="1"/>
</dbReference>
<evidence type="ECO:0000256" key="4">
    <source>
        <dbReference type="ARBA" id="ARBA00023163"/>
    </source>
</evidence>
<feature type="domain" description="HTH lacI-type" evidence="5">
    <location>
        <begin position="4"/>
        <end position="57"/>
    </location>
</feature>
<dbReference type="Pfam" id="PF00356">
    <property type="entry name" value="LacI"/>
    <property type="match status" value="1"/>
</dbReference>
<dbReference type="RefSeq" id="WP_234748062.1">
    <property type="nucleotide sequence ID" value="NZ_BAAAWN010000001.1"/>
</dbReference>
<dbReference type="Gene3D" id="3.40.50.2300">
    <property type="match status" value="2"/>
</dbReference>
<evidence type="ECO:0000256" key="1">
    <source>
        <dbReference type="ARBA" id="ARBA00022491"/>
    </source>
</evidence>
<dbReference type="CDD" id="cd06267">
    <property type="entry name" value="PBP1_LacI_sugar_binding-like"/>
    <property type="match status" value="1"/>
</dbReference>
<dbReference type="Gene3D" id="1.10.260.40">
    <property type="entry name" value="lambda repressor-like DNA-binding domains"/>
    <property type="match status" value="1"/>
</dbReference>
<dbReference type="PROSITE" id="PS50932">
    <property type="entry name" value="HTH_LACI_2"/>
    <property type="match status" value="1"/>
</dbReference>
<dbReference type="SMART" id="SM00354">
    <property type="entry name" value="HTH_LACI"/>
    <property type="match status" value="1"/>
</dbReference>
<evidence type="ECO:0000259" key="5">
    <source>
        <dbReference type="PROSITE" id="PS50932"/>
    </source>
</evidence>
<dbReference type="Proteomes" id="UP001589702">
    <property type="component" value="Unassembled WGS sequence"/>
</dbReference>
<dbReference type="Pfam" id="PF00532">
    <property type="entry name" value="Peripla_BP_1"/>
    <property type="match status" value="1"/>
</dbReference>
<reference evidence="6 7" key="1">
    <citation type="submission" date="2024-09" db="EMBL/GenBank/DDBJ databases">
        <authorList>
            <person name="Sun Q."/>
            <person name="Mori K."/>
        </authorList>
    </citation>
    <scope>NUCLEOTIDE SEQUENCE [LARGE SCALE GENOMIC DNA]</scope>
    <source>
        <strain evidence="6 7">JCM 1334</strain>
    </source>
</reference>
<protein>
    <submittedName>
        <fullName evidence="6">LacI family DNA-binding transcriptional regulator</fullName>
    </submittedName>
</protein>
<keyword evidence="3 6" id="KW-0238">DNA-binding</keyword>
<dbReference type="PRINTS" id="PR00036">
    <property type="entry name" value="HTHLACI"/>
</dbReference>
<keyword evidence="7" id="KW-1185">Reference proteome</keyword>
<proteinExistence type="predicted"/>
<gene>
    <name evidence="6" type="ORF">ACFFP1_06655</name>
</gene>
<evidence type="ECO:0000256" key="2">
    <source>
        <dbReference type="ARBA" id="ARBA00023015"/>
    </source>
</evidence>
<comment type="caution">
    <text evidence="6">The sequence shown here is derived from an EMBL/GenBank/DDBJ whole genome shotgun (WGS) entry which is preliminary data.</text>
</comment>
<keyword evidence="1" id="KW-0678">Repressor</keyword>
<dbReference type="InterPro" id="IPR028082">
    <property type="entry name" value="Peripla_BP_I"/>
</dbReference>
<sequence>MKRTTIGDVAAAANVSIATVSRVLNGLAVKEVTATRVRDAAARLEYTPNALTKSIFAGRSSTIGVLIDDLRSPFYLDLMRGIDDVAAANGSLVMFSNTFRHTGREVAQVQAMDEQRVRGLIVTSGASVDERVRRMAAGGTPCVVVARTLQDPPPGLHSVSLDNVTAGRMMAEHILSCGRRTIGVIASGAVPSQIGRIEGLRKGLGKDNALLNDDAIAILDDDVTTPEVTDAVTSLLDANPSMEAMVCLSGRYTLAVHTALIDRGLSIPEDIGFLTMDDFAWAQNLGITVVTQPSHQMGQEAAKLIVENPRVSAQLTFEPELISRASCGELR</sequence>
<dbReference type="InterPro" id="IPR000843">
    <property type="entry name" value="HTH_LacI"/>
</dbReference>
<dbReference type="PANTHER" id="PTHR30146">
    <property type="entry name" value="LACI-RELATED TRANSCRIPTIONAL REPRESSOR"/>
    <property type="match status" value="1"/>
</dbReference>
<dbReference type="PROSITE" id="PS00356">
    <property type="entry name" value="HTH_LACI_1"/>
    <property type="match status" value="1"/>
</dbReference>
<dbReference type="PANTHER" id="PTHR30146:SF148">
    <property type="entry name" value="HTH-TYPE TRANSCRIPTIONAL REPRESSOR PURR-RELATED"/>
    <property type="match status" value="1"/>
</dbReference>
<dbReference type="InterPro" id="IPR001761">
    <property type="entry name" value="Peripla_BP/Lac1_sug-bd_dom"/>
</dbReference>